<evidence type="ECO:0000313" key="2">
    <source>
        <dbReference type="EMBL" id="OCF26028.1"/>
    </source>
</evidence>
<dbReference type="AlphaFoldDB" id="A0A1B9G4V3"/>
<reference evidence="2" key="3">
    <citation type="submission" date="2014-01" db="EMBL/GenBank/DDBJ databases">
        <title>Evolution of pathogenesis and genome organization in the Tremellales.</title>
        <authorList>
            <person name="Cuomo C."/>
            <person name="Litvintseva A."/>
            <person name="Heitman J."/>
            <person name="Chen Y."/>
            <person name="Sun S."/>
            <person name="Springer D."/>
            <person name="Dromer F."/>
            <person name="Young S."/>
            <person name="Zeng Q."/>
            <person name="Chapman S."/>
            <person name="Gujja S."/>
            <person name="Saif S."/>
            <person name="Birren B."/>
        </authorList>
    </citation>
    <scope>NUCLEOTIDE SEQUENCE</scope>
    <source>
        <strain evidence="2">CBS 10118</strain>
    </source>
</reference>
<keyword evidence="4" id="KW-1185">Reference proteome</keyword>
<dbReference type="EMBL" id="KI894020">
    <property type="protein sequence ID" value="OCF26028.1"/>
    <property type="molecule type" value="Genomic_DNA"/>
</dbReference>
<dbReference type="RefSeq" id="XP_019047098.1">
    <property type="nucleotide sequence ID" value="XM_019190350.1"/>
</dbReference>
<dbReference type="EMBL" id="CP144541">
    <property type="protein sequence ID" value="WVW78379.1"/>
    <property type="molecule type" value="Genomic_DNA"/>
</dbReference>
<sequence>MSRSDNTIQQGHSRTGEGVVYPGSGYNYATTSDTNLEHDSTPSKRIMAAGALVSAVPNTGIDNVPEVDSPRESTSLHDANIPAARTRSSSQLAAPSINAEHPEITPRGTSESVSSSRTMGRFTEEFDADPASSEESLEASWNVIPDPPSTPSTRHDLNTQESALDEIGARSLPADSTNR</sequence>
<gene>
    <name evidence="2" type="ORF">I302_03705</name>
    <name evidence="3" type="ORF">I302_100333</name>
</gene>
<reference evidence="3" key="4">
    <citation type="submission" date="2024-02" db="EMBL/GenBank/DDBJ databases">
        <title>Comparative genomics of Cryptococcus and Kwoniella reveals pathogenesis evolution and contrasting modes of karyotype evolution via chromosome fusion or intercentromeric recombination.</title>
        <authorList>
            <person name="Coelho M.A."/>
            <person name="David-Palma M."/>
            <person name="Shea T."/>
            <person name="Bowers K."/>
            <person name="McGinley-Smith S."/>
            <person name="Mohammad A.W."/>
            <person name="Gnirke A."/>
            <person name="Yurkov A.M."/>
            <person name="Nowrousian M."/>
            <person name="Sun S."/>
            <person name="Cuomo C.A."/>
            <person name="Heitman J."/>
        </authorList>
    </citation>
    <scope>NUCLEOTIDE SEQUENCE</scope>
    <source>
        <strain evidence="3">CBS 10118</strain>
    </source>
</reference>
<feature type="region of interest" description="Disordered" evidence="1">
    <location>
        <begin position="58"/>
        <end position="179"/>
    </location>
</feature>
<evidence type="ECO:0000256" key="1">
    <source>
        <dbReference type="SAM" id="MobiDB-lite"/>
    </source>
</evidence>
<feature type="compositionally biased region" description="Polar residues" evidence="1">
    <location>
        <begin position="1"/>
        <end position="13"/>
    </location>
</feature>
<feature type="compositionally biased region" description="Polar residues" evidence="1">
    <location>
        <begin position="107"/>
        <end position="118"/>
    </location>
</feature>
<dbReference type="VEuPathDB" id="FungiDB:I302_03705"/>
<proteinExistence type="predicted"/>
<name>A0A1B9G4V3_9TREE</name>
<accession>A0A1B9G4V3</accession>
<protein>
    <submittedName>
        <fullName evidence="2">Uncharacterized protein</fullName>
    </submittedName>
</protein>
<feature type="region of interest" description="Disordered" evidence="1">
    <location>
        <begin position="1"/>
        <end position="43"/>
    </location>
</feature>
<dbReference type="GeneID" id="30208104"/>
<organism evidence="2">
    <name type="scientific">Kwoniella bestiolae CBS 10118</name>
    <dbReference type="NCBI Taxonomy" id="1296100"/>
    <lineage>
        <taxon>Eukaryota</taxon>
        <taxon>Fungi</taxon>
        <taxon>Dikarya</taxon>
        <taxon>Basidiomycota</taxon>
        <taxon>Agaricomycotina</taxon>
        <taxon>Tremellomycetes</taxon>
        <taxon>Tremellales</taxon>
        <taxon>Cryptococcaceae</taxon>
        <taxon>Kwoniella</taxon>
    </lineage>
</organism>
<reference evidence="2" key="1">
    <citation type="submission" date="2013-07" db="EMBL/GenBank/DDBJ databases">
        <title>The Genome Sequence of Cryptococcus bestiolae CBS10118.</title>
        <authorList>
            <consortium name="The Broad Institute Genome Sequencing Platform"/>
            <person name="Cuomo C."/>
            <person name="Litvintseva A."/>
            <person name="Chen Y."/>
            <person name="Heitman J."/>
            <person name="Sun S."/>
            <person name="Springer D."/>
            <person name="Dromer F."/>
            <person name="Young S.K."/>
            <person name="Zeng Q."/>
            <person name="Gargeya S."/>
            <person name="Fitzgerald M."/>
            <person name="Abouelleil A."/>
            <person name="Alvarado L."/>
            <person name="Berlin A.M."/>
            <person name="Chapman S.B."/>
            <person name="Dewar J."/>
            <person name="Goldberg J."/>
            <person name="Griggs A."/>
            <person name="Gujja S."/>
            <person name="Hansen M."/>
            <person name="Howarth C."/>
            <person name="Imamovic A."/>
            <person name="Larimer J."/>
            <person name="McCowan C."/>
            <person name="Murphy C."/>
            <person name="Pearson M."/>
            <person name="Priest M."/>
            <person name="Roberts A."/>
            <person name="Saif S."/>
            <person name="Shea T."/>
            <person name="Sykes S."/>
            <person name="Wortman J."/>
            <person name="Nusbaum C."/>
            <person name="Birren B."/>
        </authorList>
    </citation>
    <scope>NUCLEOTIDE SEQUENCE [LARGE SCALE GENOMIC DNA]</scope>
    <source>
        <strain evidence="2">CBS 10118</strain>
    </source>
</reference>
<reference evidence="3" key="2">
    <citation type="submission" date="2013-07" db="EMBL/GenBank/DDBJ databases">
        <authorList>
            <consortium name="The Broad Institute Genome Sequencing Platform"/>
            <person name="Cuomo C."/>
            <person name="Litvintseva A."/>
            <person name="Chen Y."/>
            <person name="Heitman J."/>
            <person name="Sun S."/>
            <person name="Springer D."/>
            <person name="Dromer F."/>
            <person name="Young S.K."/>
            <person name="Zeng Q."/>
            <person name="Gargeya S."/>
            <person name="Fitzgerald M."/>
            <person name="Abouelleil A."/>
            <person name="Alvarado L."/>
            <person name="Berlin A.M."/>
            <person name="Chapman S.B."/>
            <person name="Dewar J."/>
            <person name="Goldberg J."/>
            <person name="Griggs A."/>
            <person name="Gujja S."/>
            <person name="Hansen M."/>
            <person name="Howarth C."/>
            <person name="Imamovic A."/>
            <person name="Larimer J."/>
            <person name="McCowan C."/>
            <person name="Murphy C."/>
            <person name="Pearson M."/>
            <person name="Priest M."/>
            <person name="Roberts A."/>
            <person name="Saif S."/>
            <person name="Shea T."/>
            <person name="Sykes S."/>
            <person name="Wortman J."/>
            <person name="Nusbaum C."/>
            <person name="Birren B."/>
        </authorList>
    </citation>
    <scope>NUCLEOTIDE SEQUENCE</scope>
    <source>
        <strain evidence="3">CBS 10118</strain>
    </source>
</reference>
<dbReference type="Proteomes" id="UP000092730">
    <property type="component" value="Chromosome 1"/>
</dbReference>
<dbReference type="KEGG" id="kbi:30208104"/>
<evidence type="ECO:0000313" key="3">
    <source>
        <dbReference type="EMBL" id="WVW78379.1"/>
    </source>
</evidence>
<evidence type="ECO:0000313" key="4">
    <source>
        <dbReference type="Proteomes" id="UP000092730"/>
    </source>
</evidence>